<dbReference type="EMBL" id="QTQV01000004">
    <property type="protein sequence ID" value="RQT18559.1"/>
    <property type="molecule type" value="Genomic_DNA"/>
</dbReference>
<comment type="caution">
    <text evidence="1">The sequence shown here is derived from an EMBL/GenBank/DDBJ whole genome shotgun (WGS) entry which is preliminary data.</text>
</comment>
<evidence type="ECO:0000313" key="1">
    <source>
        <dbReference type="EMBL" id="RQT18559.1"/>
    </source>
</evidence>
<gene>
    <name evidence="1" type="ORF">DF051_07980</name>
</gene>
<protein>
    <submittedName>
        <fullName evidence="1">Uncharacterized protein</fullName>
    </submittedName>
</protein>
<proteinExistence type="predicted"/>
<dbReference type="Proteomes" id="UP000277921">
    <property type="component" value="Unassembled WGS sequence"/>
</dbReference>
<reference evidence="1 2" key="1">
    <citation type="submission" date="2018-08" db="EMBL/GenBank/DDBJ databases">
        <title>Comparative analysis of Burkholderia isolates from Puerto Rico.</title>
        <authorList>
            <person name="Hall C."/>
            <person name="Sahl J."/>
            <person name="Wagner D."/>
        </authorList>
    </citation>
    <scope>NUCLEOTIDE SEQUENCE [LARGE SCALE GENOMIC DNA]</scope>
    <source>
        <strain evidence="1 2">Bp9025</strain>
    </source>
</reference>
<evidence type="ECO:0000313" key="2">
    <source>
        <dbReference type="Proteomes" id="UP000277921"/>
    </source>
</evidence>
<sequence length="241" mass="27794">MMGRSTKNQKKQERERCVFEMFARDFELPVGEILYGDKPDVIISGQRKIGIEITYLYLADGNDPDSEQMQRRHREAAVQRAQALYREAGGRSAELHFAFDFDKPIRKIEPLAKAIAELGLRIECGPSGNVPDDMLEHIPELTWAYWNGREYPDARWRVTQSYATPLLSLPRVDKAVAEKTVLAKEYQACDAYWLLMVVNFWNPASDQDISWPEGAKVHAGAFERIFLYRTHFAPVEVPTWR</sequence>
<dbReference type="AlphaFoldDB" id="A0A3N8RFY3"/>
<organism evidence="1 2">
    <name type="scientific">Burkholderia contaminans</name>
    <dbReference type="NCBI Taxonomy" id="488447"/>
    <lineage>
        <taxon>Bacteria</taxon>
        <taxon>Pseudomonadati</taxon>
        <taxon>Pseudomonadota</taxon>
        <taxon>Betaproteobacteria</taxon>
        <taxon>Burkholderiales</taxon>
        <taxon>Burkholderiaceae</taxon>
        <taxon>Burkholderia</taxon>
        <taxon>Burkholderia cepacia complex</taxon>
    </lineage>
</organism>
<name>A0A3N8RFY3_9BURK</name>
<accession>A0A3N8RFY3</accession>
<dbReference type="RefSeq" id="WP_124576793.1">
    <property type="nucleotide sequence ID" value="NZ_QTQV01000004.1"/>
</dbReference>